<dbReference type="EMBL" id="CP002160">
    <property type="protein sequence ID" value="ADL52914.1"/>
    <property type="molecule type" value="Genomic_DNA"/>
</dbReference>
<dbReference type="eggNOG" id="ENOG5033ACA">
    <property type="taxonomic scope" value="Bacteria"/>
</dbReference>
<dbReference type="KEGG" id="ccb:Clocel_3228"/>
<evidence type="ECO:0000313" key="2">
    <source>
        <dbReference type="EMBL" id="ADL52914.1"/>
    </source>
</evidence>
<accession>D9SUF9</accession>
<reference evidence="2 3" key="1">
    <citation type="submission" date="2010-08" db="EMBL/GenBank/DDBJ databases">
        <title>Complete sequence of Clostridium cellulovorans 743B.</title>
        <authorList>
            <consortium name="US DOE Joint Genome Institute"/>
            <person name="Lucas S."/>
            <person name="Copeland A."/>
            <person name="Lapidus A."/>
            <person name="Cheng J.-F."/>
            <person name="Bruce D."/>
            <person name="Goodwin L."/>
            <person name="Pitluck S."/>
            <person name="Chertkov O."/>
            <person name="Detter J.C."/>
            <person name="Han C."/>
            <person name="Tapia R."/>
            <person name="Land M."/>
            <person name="Hauser L."/>
            <person name="Chang Y.-J."/>
            <person name="Jeffries C."/>
            <person name="Kyrpides N."/>
            <person name="Ivanova N."/>
            <person name="Mikhailova N."/>
            <person name="Hemme C.L."/>
            <person name="Woyke T."/>
        </authorList>
    </citation>
    <scope>NUCLEOTIDE SEQUENCE [LARGE SCALE GENOMIC DNA]</scope>
    <source>
        <strain evidence="3">ATCC 35296 / DSM 3052 / OCM 3 / 743B</strain>
    </source>
</reference>
<name>D9SUF9_CLOC7</name>
<feature type="compositionally biased region" description="Basic residues" evidence="1">
    <location>
        <begin position="94"/>
        <end position="109"/>
    </location>
</feature>
<sequence length="109" mass="12526">MDLINERVEHINFGAGVINEIDGSKVWVDFKQEVGIKAFIYPDAFGKFLKAVNTTIQNNIMEELNIKQAEIERKRKEKELEAAELEKKKESTTVKKKSTTRVTKKKITS</sequence>
<evidence type="ECO:0000313" key="3">
    <source>
        <dbReference type="Proteomes" id="UP000002730"/>
    </source>
</evidence>
<keyword evidence="3" id="KW-1185">Reference proteome</keyword>
<feature type="compositionally biased region" description="Basic and acidic residues" evidence="1">
    <location>
        <begin position="84"/>
        <end position="93"/>
    </location>
</feature>
<dbReference type="AlphaFoldDB" id="D9SUF9"/>
<organism evidence="2 3">
    <name type="scientific">Clostridium cellulovorans (strain ATCC 35296 / DSM 3052 / OCM 3 / 743B)</name>
    <dbReference type="NCBI Taxonomy" id="573061"/>
    <lineage>
        <taxon>Bacteria</taxon>
        <taxon>Bacillati</taxon>
        <taxon>Bacillota</taxon>
        <taxon>Clostridia</taxon>
        <taxon>Eubacteriales</taxon>
        <taxon>Clostridiaceae</taxon>
        <taxon>Clostridium</taxon>
    </lineage>
</organism>
<dbReference type="STRING" id="573061.Clocel_3228"/>
<dbReference type="OrthoDB" id="2068443at2"/>
<dbReference type="Proteomes" id="UP000002730">
    <property type="component" value="Chromosome"/>
</dbReference>
<gene>
    <name evidence="2" type="ordered locus">Clocel_3228</name>
</gene>
<proteinExistence type="predicted"/>
<dbReference type="RefSeq" id="WP_010073299.1">
    <property type="nucleotide sequence ID" value="NC_014393.1"/>
</dbReference>
<dbReference type="HOGENOM" id="CLU_2179220_0_0_9"/>
<evidence type="ECO:0000256" key="1">
    <source>
        <dbReference type="SAM" id="MobiDB-lite"/>
    </source>
</evidence>
<feature type="region of interest" description="Disordered" evidence="1">
    <location>
        <begin position="84"/>
        <end position="109"/>
    </location>
</feature>
<protein>
    <submittedName>
        <fullName evidence="2">Uncharacterized protein</fullName>
    </submittedName>
</protein>